<proteinExistence type="predicted"/>
<name>A0ABR1XIJ5_9PEZI</name>
<keyword evidence="4" id="KW-1185">Reference proteome</keyword>
<evidence type="ECO:0000313" key="4">
    <source>
        <dbReference type="Proteomes" id="UP001456524"/>
    </source>
</evidence>
<dbReference type="SUPFAM" id="SSF54695">
    <property type="entry name" value="POZ domain"/>
    <property type="match status" value="1"/>
</dbReference>
<dbReference type="Pfam" id="PF00651">
    <property type="entry name" value="BTB"/>
    <property type="match status" value="1"/>
</dbReference>
<organism evidence="3 4">
    <name type="scientific">Phyllosticta citrichinensis</name>
    <dbReference type="NCBI Taxonomy" id="1130410"/>
    <lineage>
        <taxon>Eukaryota</taxon>
        <taxon>Fungi</taxon>
        <taxon>Dikarya</taxon>
        <taxon>Ascomycota</taxon>
        <taxon>Pezizomycotina</taxon>
        <taxon>Dothideomycetes</taxon>
        <taxon>Dothideomycetes incertae sedis</taxon>
        <taxon>Botryosphaeriales</taxon>
        <taxon>Phyllostictaceae</taxon>
        <taxon>Phyllosticta</taxon>
    </lineage>
</organism>
<feature type="region of interest" description="Disordered" evidence="1">
    <location>
        <begin position="1"/>
        <end position="42"/>
    </location>
</feature>
<dbReference type="Proteomes" id="UP001456524">
    <property type="component" value="Unassembled WGS sequence"/>
</dbReference>
<feature type="domain" description="BTB" evidence="2">
    <location>
        <begin position="50"/>
        <end position="126"/>
    </location>
</feature>
<dbReference type="CDD" id="cd18186">
    <property type="entry name" value="BTB_POZ_ZBTB_KLHL-like"/>
    <property type="match status" value="1"/>
</dbReference>
<dbReference type="InterPro" id="IPR011333">
    <property type="entry name" value="SKP1/BTB/POZ_sf"/>
</dbReference>
<dbReference type="Gene3D" id="3.30.710.10">
    <property type="entry name" value="Potassium Channel Kv1.1, Chain A"/>
    <property type="match status" value="1"/>
</dbReference>
<evidence type="ECO:0000259" key="2">
    <source>
        <dbReference type="PROSITE" id="PS50097"/>
    </source>
</evidence>
<comment type="caution">
    <text evidence="3">The sequence shown here is derived from an EMBL/GenBank/DDBJ whole genome shotgun (WGS) entry which is preliminary data.</text>
</comment>
<dbReference type="EMBL" id="JBBWUH010000010">
    <property type="protein sequence ID" value="KAK8155951.1"/>
    <property type="molecule type" value="Genomic_DNA"/>
</dbReference>
<dbReference type="PROSITE" id="PS50097">
    <property type="entry name" value="BTB"/>
    <property type="match status" value="1"/>
</dbReference>
<gene>
    <name evidence="3" type="ORF">IWX90DRAFT_494263</name>
</gene>
<dbReference type="InterPro" id="IPR000210">
    <property type="entry name" value="BTB/POZ_dom"/>
</dbReference>
<evidence type="ECO:0000313" key="3">
    <source>
        <dbReference type="EMBL" id="KAK8155951.1"/>
    </source>
</evidence>
<protein>
    <recommendedName>
        <fullName evidence="2">BTB domain-containing protein</fullName>
    </recommendedName>
</protein>
<evidence type="ECO:0000256" key="1">
    <source>
        <dbReference type="SAM" id="MobiDB-lite"/>
    </source>
</evidence>
<accession>A0ABR1XIJ5</accession>
<reference evidence="3 4" key="1">
    <citation type="journal article" date="2022" name="G3 (Bethesda)">
        <title>Enemy or ally: a genomic approach to elucidate the lifestyle of Phyllosticta citrichinaensis.</title>
        <authorList>
            <person name="Buijs V.A."/>
            <person name="Groenewald J.Z."/>
            <person name="Haridas S."/>
            <person name="LaButti K.M."/>
            <person name="Lipzen A."/>
            <person name="Martin F.M."/>
            <person name="Barry K."/>
            <person name="Grigoriev I.V."/>
            <person name="Crous P.W."/>
            <person name="Seidl M.F."/>
        </authorList>
    </citation>
    <scope>NUCLEOTIDE SEQUENCE [LARGE SCALE GENOMIC DNA]</scope>
    <source>
        <strain evidence="3 4">CBS 129764</strain>
    </source>
</reference>
<sequence length="378" mass="42367">MPPDPSFEGALVAAKDPGPPAESLIPQDPDVNHQDGQRRSASLVASREKANLIIKLHDGQTAKAHKSIVCKNCPFFANLLKEEPQPCQDLIDSQENTTTVKMSVGSATTLEALLNFIYFDNFDLKSLSPAQLVLDHLDVWIIGYTCGLPVLQSIAETRFEAALKQESLDLWLVMPRLVREVYRRTWSVHTRVRQLVVEIATNNLRELLQNKDFKGVLEHSSAFSFDVAHATAQKLGTAPSSTLQKPGKEPDETKAALQKNRKLLRDCGQALYASELNKYWTDQKLQQVLLSLNLANQNWYAAFVAWKTCEQQLEKGQEELRGLRKKSLASGSGRQNLGTYKCPKFECGGTVQMPDSYQEVACPGCHEKSQWWQWSQIA</sequence>